<dbReference type="InterPro" id="IPR005625">
    <property type="entry name" value="PepSY-ass_TM"/>
</dbReference>
<evidence type="ECO:0000313" key="2">
    <source>
        <dbReference type="EMBL" id="WMS85867.1"/>
    </source>
</evidence>
<feature type="transmembrane region" description="Helical" evidence="1">
    <location>
        <begin position="12"/>
        <end position="34"/>
    </location>
</feature>
<name>A0AA51X5B6_9GAMM</name>
<protein>
    <submittedName>
        <fullName evidence="2">PepSY-associated TM helix domain-containing protein</fullName>
    </submittedName>
</protein>
<dbReference type="EMBL" id="CP133548">
    <property type="protein sequence ID" value="WMS85867.1"/>
    <property type="molecule type" value="Genomic_DNA"/>
</dbReference>
<feature type="transmembrane region" description="Helical" evidence="1">
    <location>
        <begin position="178"/>
        <end position="198"/>
    </location>
</feature>
<dbReference type="PANTHER" id="PTHR34219:SF6">
    <property type="entry name" value="BLR3280 PROTEIN"/>
    <property type="match status" value="1"/>
</dbReference>
<organism evidence="2 3">
    <name type="scientific">Pleionea litopenaei</name>
    <dbReference type="NCBI Taxonomy" id="3070815"/>
    <lineage>
        <taxon>Bacteria</taxon>
        <taxon>Pseudomonadati</taxon>
        <taxon>Pseudomonadota</taxon>
        <taxon>Gammaproteobacteria</taxon>
        <taxon>Oceanospirillales</taxon>
        <taxon>Pleioneaceae</taxon>
        <taxon>Pleionea</taxon>
    </lineage>
</organism>
<keyword evidence="1" id="KW-0472">Membrane</keyword>
<evidence type="ECO:0000256" key="1">
    <source>
        <dbReference type="SAM" id="Phobius"/>
    </source>
</evidence>
<proteinExistence type="predicted"/>
<dbReference type="RefSeq" id="WP_309201020.1">
    <property type="nucleotide sequence ID" value="NZ_CP133548.1"/>
</dbReference>
<dbReference type="Proteomes" id="UP001239782">
    <property type="component" value="Chromosome"/>
</dbReference>
<keyword evidence="1" id="KW-0812">Transmembrane</keyword>
<dbReference type="Pfam" id="PF03929">
    <property type="entry name" value="PepSY_TM"/>
    <property type="match status" value="1"/>
</dbReference>
<accession>A0AA51X5B6</accession>
<dbReference type="PANTHER" id="PTHR34219">
    <property type="entry name" value="IRON-REGULATED INNER MEMBRANE PROTEIN-RELATED"/>
    <property type="match status" value="1"/>
</dbReference>
<evidence type="ECO:0000313" key="3">
    <source>
        <dbReference type="Proteomes" id="UP001239782"/>
    </source>
</evidence>
<keyword evidence="1" id="KW-1133">Transmembrane helix</keyword>
<sequence>MSVKKSINWLHRWLGLALSLWLFLISLTGTLLLFKNDLLKLTYPELKSAVILNSYELPDDLSHAQYTLLPNQVRHWVEVVDIHQTRHYYSASGEKVLARAALNDWIDVMVEFHHHLLLNQLGKQLQGIFGIGALFLLLSGIYKWWPKRRLGNKDFQITWAKPGNKKFGQTLWQSHRTFGVILFIPMLIVTATGTAMIYSSEVKSALIFFFPNTNDEQSTNQFTIPALNESNYSSWSARLAQVDQIFNSAQPSVIYHQANKIRLKQVAEWHPNGRSYIEYNSDGNTIKQMTNYHKLALGEQISHTVYPLHIASVGGSVYLTLIIVSGVVLLWLSISGAWFWWWKRQLKKR</sequence>
<dbReference type="KEGG" id="plei:Q9312_11625"/>
<gene>
    <name evidence="2" type="ORF">Q9312_11625</name>
</gene>
<keyword evidence="3" id="KW-1185">Reference proteome</keyword>
<feature type="transmembrane region" description="Helical" evidence="1">
    <location>
        <begin position="125"/>
        <end position="145"/>
    </location>
</feature>
<feature type="transmembrane region" description="Helical" evidence="1">
    <location>
        <begin position="317"/>
        <end position="341"/>
    </location>
</feature>
<reference evidence="2 3" key="1">
    <citation type="submission" date="2023-08" db="EMBL/GenBank/DDBJ databases">
        <title>Pleionea litopenaei sp. nov., isolated from stomach of juvenile Litopenaeus vannamei.</title>
        <authorList>
            <person name="Rho A.M."/>
            <person name="Hwang C.Y."/>
        </authorList>
    </citation>
    <scope>NUCLEOTIDE SEQUENCE [LARGE SCALE GENOMIC DNA]</scope>
    <source>
        <strain evidence="2 3">HL-JVS1</strain>
    </source>
</reference>
<dbReference type="AlphaFoldDB" id="A0AA51X5B6"/>